<dbReference type="EMBL" id="MOXJ01000015">
    <property type="protein sequence ID" value="PDO10358.1"/>
    <property type="molecule type" value="Genomic_DNA"/>
</dbReference>
<dbReference type="PANTHER" id="PTHR36836:SF1">
    <property type="entry name" value="COLANIC ACID BIOSYNTHESIS PROTEIN WCAK"/>
    <property type="match status" value="1"/>
</dbReference>
<reference evidence="3 4" key="1">
    <citation type="submission" date="2016-12" db="EMBL/GenBank/DDBJ databases">
        <title>Candidatus Reconcilibacillus cellulovorans genome.</title>
        <authorList>
            <person name="Kolinko S."/>
            <person name="Wu Y.-W."/>
            <person name="Tachea F."/>
            <person name="Denzel E."/>
            <person name="Hiras J."/>
            <person name="Baecker N."/>
            <person name="Chan L.J."/>
            <person name="Eichorst S.A."/>
            <person name="Frey D."/>
            <person name="Adams P.D."/>
            <person name="Pray T."/>
            <person name="Tanjore D."/>
            <person name="Petzold C.J."/>
            <person name="Gladden J.M."/>
            <person name="Simmons B.A."/>
            <person name="Singer S.W."/>
        </authorList>
    </citation>
    <scope>NUCLEOTIDE SEQUENCE [LARGE SCALE GENOMIC DNA]</scope>
    <source>
        <strain evidence="3">JTherm</strain>
    </source>
</reference>
<accession>A0A2A6DZ65</accession>
<feature type="domain" description="Polysaccharide pyruvyl transferase" evidence="2">
    <location>
        <begin position="342"/>
        <end position="387"/>
    </location>
</feature>
<evidence type="ECO:0000313" key="3">
    <source>
        <dbReference type="EMBL" id="PDO10358.1"/>
    </source>
</evidence>
<dbReference type="Proteomes" id="UP000243688">
    <property type="component" value="Unassembled WGS sequence"/>
</dbReference>
<gene>
    <name evidence="3" type="ORF">BLM47_07460</name>
</gene>
<evidence type="ECO:0000259" key="2">
    <source>
        <dbReference type="Pfam" id="PF04230"/>
    </source>
</evidence>
<feature type="domain" description="Polysaccharide pyruvyl transferase" evidence="2">
    <location>
        <begin position="21"/>
        <end position="238"/>
    </location>
</feature>
<sequence length="456" mass="48617">MVAGVKREVRLAISGYYGFDNAGDEAVLLAMLQALERKGRAFGIAVRPVVLSAAPEKTAAAYGVEAAHRMRPTDVLRTLARCDGLISGGGSLLQDVTSARTIPYYLGLLFLAQRMGKPTFVYAQGVGPVRRPAFLRMIGHVVGRCRYVSVRDEESAALLEQAGVRRDAVEVVADPVTGLAVDARAGGEPAEEKSAGLADGDVSAESRRSPVIGVSARFWRDDRLDLDALARALDLVAERCPNAKFVMLPFQRPHDVEATLELAARMRTVGREPVAADGRAPADRVPPVTGAGPPSAGRQVSSVAGKPSAGSPGTARPAQPSEVVSNRRLSGASDAARPVDLRERPEPGPIRLFRAVGMCDVLVGMRLHALIYAAVQGVPTVGFSYDPKIDRFLARIGETPACTTDRPDAERLADAVVAALREGRTAWAERKRPFVDAMRAEADRPAERIVAFYAGA</sequence>
<dbReference type="AlphaFoldDB" id="A0A2A6DZ65"/>
<protein>
    <recommendedName>
        <fullName evidence="2">Polysaccharide pyruvyl transferase domain-containing protein</fullName>
    </recommendedName>
</protein>
<evidence type="ECO:0000256" key="1">
    <source>
        <dbReference type="SAM" id="MobiDB-lite"/>
    </source>
</evidence>
<evidence type="ECO:0000313" key="4">
    <source>
        <dbReference type="Proteomes" id="UP000243688"/>
    </source>
</evidence>
<feature type="compositionally biased region" description="Basic and acidic residues" evidence="1">
    <location>
        <begin position="337"/>
        <end position="346"/>
    </location>
</feature>
<dbReference type="InterPro" id="IPR007345">
    <property type="entry name" value="Polysacch_pyruvyl_Trfase"/>
</dbReference>
<comment type="caution">
    <text evidence="3">The sequence shown here is derived from an EMBL/GenBank/DDBJ whole genome shotgun (WGS) entry which is preliminary data.</text>
</comment>
<dbReference type="PANTHER" id="PTHR36836">
    <property type="entry name" value="COLANIC ACID BIOSYNTHESIS PROTEIN WCAK"/>
    <property type="match status" value="1"/>
</dbReference>
<dbReference type="Pfam" id="PF04230">
    <property type="entry name" value="PS_pyruv_trans"/>
    <property type="match status" value="2"/>
</dbReference>
<organism evidence="3 4">
    <name type="scientific">Candidatus Reconcilbacillus cellulovorans</name>
    <dbReference type="NCBI Taxonomy" id="1906605"/>
    <lineage>
        <taxon>Bacteria</taxon>
        <taxon>Bacillati</taxon>
        <taxon>Bacillota</taxon>
        <taxon>Bacilli</taxon>
        <taxon>Bacillales</taxon>
        <taxon>Paenibacillaceae</taxon>
        <taxon>Candidatus Reconcilbacillus</taxon>
    </lineage>
</organism>
<proteinExistence type="predicted"/>
<feature type="region of interest" description="Disordered" evidence="1">
    <location>
        <begin position="272"/>
        <end position="346"/>
    </location>
</feature>
<name>A0A2A6DZ65_9BACL</name>